<dbReference type="RefSeq" id="WP_074791179.1">
    <property type="nucleotide sequence ID" value="NZ_FNZX01000010.1"/>
</dbReference>
<dbReference type="SUPFAM" id="SSF55785">
    <property type="entry name" value="PYP-like sensor domain (PAS domain)"/>
    <property type="match status" value="1"/>
</dbReference>
<dbReference type="InterPro" id="IPR043128">
    <property type="entry name" value="Rev_trsase/Diguanyl_cyclase"/>
</dbReference>
<dbReference type="Proteomes" id="UP000182321">
    <property type="component" value="Unassembled WGS sequence"/>
</dbReference>
<dbReference type="InterPro" id="IPR029787">
    <property type="entry name" value="Nucleotide_cyclase"/>
</dbReference>
<dbReference type="PANTHER" id="PTHR45138">
    <property type="entry name" value="REGULATORY COMPONENTS OF SENSORY TRANSDUCTION SYSTEM"/>
    <property type="match status" value="1"/>
</dbReference>
<dbReference type="Gene3D" id="3.30.70.270">
    <property type="match status" value="1"/>
</dbReference>
<proteinExistence type="predicted"/>
<dbReference type="EMBL" id="FNZX01000010">
    <property type="protein sequence ID" value="SEK77479.1"/>
    <property type="molecule type" value="Genomic_DNA"/>
</dbReference>
<reference evidence="3" key="1">
    <citation type="submission" date="2016-10" db="EMBL/GenBank/DDBJ databases">
        <authorList>
            <person name="Varghese N."/>
        </authorList>
    </citation>
    <scope>NUCLEOTIDE SEQUENCE [LARGE SCALE GENOMIC DNA]</scope>
    <source>
        <strain evidence="3">ACV-9</strain>
    </source>
</reference>
<dbReference type="Gene3D" id="3.30.450.20">
    <property type="entry name" value="PAS domain"/>
    <property type="match status" value="1"/>
</dbReference>
<evidence type="ECO:0000313" key="2">
    <source>
        <dbReference type="EMBL" id="SEK77479.1"/>
    </source>
</evidence>
<dbReference type="GO" id="GO:0043709">
    <property type="term" value="P:cell adhesion involved in single-species biofilm formation"/>
    <property type="evidence" value="ECO:0007669"/>
    <property type="project" value="TreeGrafter"/>
</dbReference>
<accession>A0A1H7JSB0</accession>
<gene>
    <name evidence="2" type="ORF">SAMN02910377_01799</name>
</gene>
<dbReference type="CDD" id="cd01949">
    <property type="entry name" value="GGDEF"/>
    <property type="match status" value="1"/>
</dbReference>
<evidence type="ECO:0000313" key="3">
    <source>
        <dbReference type="Proteomes" id="UP000182321"/>
    </source>
</evidence>
<dbReference type="SUPFAM" id="SSF55073">
    <property type="entry name" value="Nucleotide cyclase"/>
    <property type="match status" value="1"/>
</dbReference>
<sequence length="456" mass="52506">MEKIEEFKDYSASEVLYMLKDLPDACCVFRIMTDPFGTVHDMQFIFVNEKYASLVGKPTAELMGATYYTTVANRDEDWIRLSYQAAVMRQSVINRTFNTQFNKWFEFWAVPVYKKGFCAFIIHDVTAEKRKEENQEIVSNSNNLILDCAKVLSTSDFKRGIKATLKALGTKIKADRVYIVESKGGDLGDIYEWTDRKSGTGLPNRKDFERFDFFTMWDRQLLENRVVIVNDTKEIIKKNKEVYEDVLQGTISRYIITAIQDKSETIGYLVADNFSLYLDINLAEVFETVAIFISEELRNYILGQEMQYMSSHDAMTNLRNRNAFTATLNMIEGMKIPVGVCFADINGLKAINDEQGHDAGDEYIKEAGAIVESVFKKKYSYRIGGDEFIAIVPQVEKEYFEELVAKLRKKCKKVSMAIGAVWQENAENIEEMINSADKLMYNDKAEFYSANNDRRH</sequence>
<dbReference type="GO" id="GO:1902201">
    <property type="term" value="P:negative regulation of bacterial-type flagellum-dependent cell motility"/>
    <property type="evidence" value="ECO:0007669"/>
    <property type="project" value="TreeGrafter"/>
</dbReference>
<dbReference type="SMART" id="SM00267">
    <property type="entry name" value="GGDEF"/>
    <property type="match status" value="1"/>
</dbReference>
<evidence type="ECO:0000259" key="1">
    <source>
        <dbReference type="PROSITE" id="PS50887"/>
    </source>
</evidence>
<dbReference type="InterPro" id="IPR000160">
    <property type="entry name" value="GGDEF_dom"/>
</dbReference>
<dbReference type="GO" id="GO:0052621">
    <property type="term" value="F:diguanylate cyclase activity"/>
    <property type="evidence" value="ECO:0007669"/>
    <property type="project" value="TreeGrafter"/>
</dbReference>
<dbReference type="NCBIfam" id="TIGR00254">
    <property type="entry name" value="GGDEF"/>
    <property type="match status" value="1"/>
</dbReference>
<keyword evidence="3" id="KW-1185">Reference proteome</keyword>
<dbReference type="PANTHER" id="PTHR45138:SF9">
    <property type="entry name" value="DIGUANYLATE CYCLASE DGCM-RELATED"/>
    <property type="match status" value="1"/>
</dbReference>
<name>A0A1H7JSB0_9FIRM</name>
<protein>
    <submittedName>
        <fullName evidence="2">Diguanylate cyclase (GGDEF) domain-containing protein</fullName>
    </submittedName>
</protein>
<organism evidence="2 3">
    <name type="scientific">Pseudobutyrivibrio ruminis</name>
    <dbReference type="NCBI Taxonomy" id="46206"/>
    <lineage>
        <taxon>Bacteria</taxon>
        <taxon>Bacillati</taxon>
        <taxon>Bacillota</taxon>
        <taxon>Clostridia</taxon>
        <taxon>Lachnospirales</taxon>
        <taxon>Lachnospiraceae</taxon>
        <taxon>Pseudobutyrivibrio</taxon>
    </lineage>
</organism>
<feature type="domain" description="GGDEF" evidence="1">
    <location>
        <begin position="336"/>
        <end position="456"/>
    </location>
</feature>
<dbReference type="PROSITE" id="PS50887">
    <property type="entry name" value="GGDEF"/>
    <property type="match status" value="1"/>
</dbReference>
<dbReference type="AlphaFoldDB" id="A0A1H7JSB0"/>
<dbReference type="GO" id="GO:0005886">
    <property type="term" value="C:plasma membrane"/>
    <property type="evidence" value="ECO:0007669"/>
    <property type="project" value="TreeGrafter"/>
</dbReference>
<dbReference type="InterPro" id="IPR035965">
    <property type="entry name" value="PAS-like_dom_sf"/>
</dbReference>
<dbReference type="InterPro" id="IPR050469">
    <property type="entry name" value="Diguanylate_Cyclase"/>
</dbReference>
<dbReference type="Pfam" id="PF00990">
    <property type="entry name" value="GGDEF"/>
    <property type="match status" value="1"/>
</dbReference>